<evidence type="ECO:0000256" key="3">
    <source>
        <dbReference type="ARBA" id="ARBA00022989"/>
    </source>
</evidence>
<feature type="compositionally biased region" description="Pro residues" evidence="5">
    <location>
        <begin position="1"/>
        <end position="16"/>
    </location>
</feature>
<dbReference type="EMBL" id="JAODAN010000001">
    <property type="protein sequence ID" value="KAK1927104.1"/>
    <property type="molecule type" value="Genomic_DNA"/>
</dbReference>
<feature type="compositionally biased region" description="Polar residues" evidence="5">
    <location>
        <begin position="40"/>
        <end position="58"/>
    </location>
</feature>
<keyword evidence="2 6" id="KW-0812">Transmembrane</keyword>
<protein>
    <submittedName>
        <fullName evidence="7">Uncharacterized protein</fullName>
    </submittedName>
</protein>
<feature type="region of interest" description="Disordered" evidence="5">
    <location>
        <begin position="1"/>
        <end position="78"/>
    </location>
</feature>
<sequence length="207" mass="22781">MSFAPYQPPPDVPSTDPPETSRSFLGGRGKGKAKRPWFTRDQSSYNTYQSGGTLSDPSSVPAAYSNDPESSAYASGSGGEGAYLNGEGDRVNAWESRFGWRIDIMAAVAYLGGPVTALLFLILETQNDYVRFHAYQSALLTSPLLAFILLTNLLIPFPHFLRVIIILVSVGAAVYTAFRAWKDAQEGLSRFWLPYIGEIAERWVSEE</sequence>
<accession>A0AAD9FVN3</accession>
<feature type="transmembrane region" description="Helical" evidence="6">
    <location>
        <begin position="161"/>
        <end position="181"/>
    </location>
</feature>
<dbReference type="AlphaFoldDB" id="A0AAD9FVN3"/>
<evidence type="ECO:0000256" key="1">
    <source>
        <dbReference type="ARBA" id="ARBA00004141"/>
    </source>
</evidence>
<proteinExistence type="predicted"/>
<evidence type="ECO:0000313" key="8">
    <source>
        <dbReference type="Proteomes" id="UP001182556"/>
    </source>
</evidence>
<evidence type="ECO:0000256" key="2">
    <source>
        <dbReference type="ARBA" id="ARBA00022692"/>
    </source>
</evidence>
<organism evidence="7 8">
    <name type="scientific">Papiliotrema laurentii</name>
    <name type="common">Cryptococcus laurentii</name>
    <dbReference type="NCBI Taxonomy" id="5418"/>
    <lineage>
        <taxon>Eukaryota</taxon>
        <taxon>Fungi</taxon>
        <taxon>Dikarya</taxon>
        <taxon>Basidiomycota</taxon>
        <taxon>Agaricomycotina</taxon>
        <taxon>Tremellomycetes</taxon>
        <taxon>Tremellales</taxon>
        <taxon>Rhynchogastremaceae</taxon>
        <taxon>Papiliotrema</taxon>
    </lineage>
</organism>
<feature type="transmembrane region" description="Helical" evidence="6">
    <location>
        <begin position="104"/>
        <end position="123"/>
    </location>
</feature>
<dbReference type="Proteomes" id="UP001182556">
    <property type="component" value="Unassembled WGS sequence"/>
</dbReference>
<name>A0AAD9FVN3_PAPLA</name>
<dbReference type="PANTHER" id="PTHR36460:SF1">
    <property type="entry name" value="UPF0132 DOMAIN PROTEIN (AFU_ORTHOLOGUE AFUA_3G10255)"/>
    <property type="match status" value="1"/>
</dbReference>
<gene>
    <name evidence="7" type="ORF">DB88DRAFT_476772</name>
</gene>
<evidence type="ECO:0000256" key="6">
    <source>
        <dbReference type="SAM" id="Phobius"/>
    </source>
</evidence>
<feature type="transmembrane region" description="Helical" evidence="6">
    <location>
        <begin position="135"/>
        <end position="155"/>
    </location>
</feature>
<evidence type="ECO:0000256" key="4">
    <source>
        <dbReference type="ARBA" id="ARBA00023136"/>
    </source>
</evidence>
<comment type="caution">
    <text evidence="7">The sequence shown here is derived from an EMBL/GenBank/DDBJ whole genome shotgun (WGS) entry which is preliminary data.</text>
</comment>
<reference evidence="7" key="1">
    <citation type="submission" date="2023-02" db="EMBL/GenBank/DDBJ databases">
        <title>Identification and recombinant expression of a fungal hydrolase from Papiliotrema laurentii that hydrolyzes apple cutin and clears colloidal polyester polyurethane.</title>
        <authorList>
            <consortium name="DOE Joint Genome Institute"/>
            <person name="Roman V.A."/>
            <person name="Bojanowski C."/>
            <person name="Crable B.R."/>
            <person name="Wagner D.N."/>
            <person name="Hung C.S."/>
            <person name="Nadeau L.J."/>
            <person name="Schratz L."/>
            <person name="Haridas S."/>
            <person name="Pangilinan J."/>
            <person name="Lipzen A."/>
            <person name="Na H."/>
            <person name="Yan M."/>
            <person name="Ng V."/>
            <person name="Grigoriev I.V."/>
            <person name="Spatafora J.W."/>
            <person name="Barlow D."/>
            <person name="Biffinger J."/>
            <person name="Kelley-Loughnane N."/>
            <person name="Varaljay V.A."/>
            <person name="Crookes-Goodson W.J."/>
        </authorList>
    </citation>
    <scope>NUCLEOTIDE SEQUENCE</scope>
    <source>
        <strain evidence="7">5307AH</strain>
    </source>
</reference>
<keyword evidence="8" id="KW-1185">Reference proteome</keyword>
<dbReference type="GO" id="GO:0016020">
    <property type="term" value="C:membrane"/>
    <property type="evidence" value="ECO:0007669"/>
    <property type="project" value="UniProtKB-SubCell"/>
</dbReference>
<evidence type="ECO:0000313" key="7">
    <source>
        <dbReference type="EMBL" id="KAK1927104.1"/>
    </source>
</evidence>
<keyword evidence="4 6" id="KW-0472">Membrane</keyword>
<evidence type="ECO:0000256" key="5">
    <source>
        <dbReference type="SAM" id="MobiDB-lite"/>
    </source>
</evidence>
<keyword evidence="3 6" id="KW-1133">Transmembrane helix</keyword>
<comment type="subcellular location">
    <subcellularLocation>
        <location evidence="1">Membrane</location>
        <topology evidence="1">Multi-pass membrane protein</topology>
    </subcellularLocation>
</comment>
<dbReference type="PANTHER" id="PTHR36460">
    <property type="entry name" value="UPF0132 DOMAIN PROTEIN (AFU_ORTHOLOGUE AFUA_3G10255)"/>
    <property type="match status" value="1"/>
</dbReference>